<evidence type="ECO:0000256" key="1">
    <source>
        <dbReference type="ARBA" id="ARBA00009646"/>
    </source>
</evidence>
<evidence type="ECO:0000313" key="4">
    <source>
        <dbReference type="EnsemblMetazoa" id="XP_038050835.1"/>
    </source>
</evidence>
<dbReference type="RefSeq" id="XP_038050835.1">
    <property type="nucleotide sequence ID" value="XM_038194907.1"/>
</dbReference>
<dbReference type="Gene3D" id="2.170.15.10">
    <property type="entry name" value="Proaerolysin, chain A, domain 3"/>
    <property type="match status" value="1"/>
</dbReference>
<evidence type="ECO:0000256" key="2">
    <source>
        <dbReference type="ARBA" id="ARBA00022737"/>
    </source>
</evidence>
<evidence type="ECO:0000259" key="3">
    <source>
        <dbReference type="PROSITE" id="PS50915"/>
    </source>
</evidence>
<keyword evidence="2" id="KW-0677">Repeat</keyword>
<dbReference type="SUPFAM" id="SSF56973">
    <property type="entry name" value="Aerolisin/ETX pore-forming domain"/>
    <property type="match status" value="1"/>
</dbReference>
<dbReference type="GeneID" id="119723985"/>
<sequence length="394" mass="44389">MTLESDTNFSFIYYDARSLGLSQNGNFNPTHRSRLTQFADRPSILGLHFCFKITIYDDANFGGASRELTESCRDLTKIGFNDRISSIKVVGSAWVGYEHGNYGGRQYILEERNFPDPNSWGGSNDQLSSLKKLDINIGDETKIVVYADGNFKGNSKPFESEVKDLSYYSFNDVISSVEVKSGTWVLYEHSNYKGRMYVLTKGSYANPSDWGPNDTISSLRPVKEPFSPTEVLSMEFDIAAGHLNATPRALVDFTQRNDTSADQKATWGTSHTETSIKTYEWHWQNVLDISANYTFETGVPVIFESKLSISAKDTFTIGASGSEKNTKHDEWHFELPTTVKAHTSLRVQCLLQDGNIDVPFHAVMKKGDKQWTETGTYHGTQSYNIHVDYKETPI</sequence>
<dbReference type="EnsemblMetazoa" id="XM_038194907.1">
    <property type="protein sequence ID" value="XP_038050835.1"/>
    <property type="gene ID" value="LOC119723985"/>
</dbReference>
<dbReference type="PRINTS" id="PR01367">
    <property type="entry name" value="BGCRYSTALLIN"/>
</dbReference>
<dbReference type="Proteomes" id="UP000887568">
    <property type="component" value="Unplaced"/>
</dbReference>
<evidence type="ECO:0000313" key="5">
    <source>
        <dbReference type="Proteomes" id="UP000887568"/>
    </source>
</evidence>
<dbReference type="OrthoDB" id="6071120at2759"/>
<name>A0A913ZIG4_PATMI</name>
<dbReference type="SMART" id="SM00247">
    <property type="entry name" value="XTALbg"/>
    <property type="match status" value="2"/>
</dbReference>
<protein>
    <recommendedName>
        <fullName evidence="3">Beta/gamma crystallin 'Greek key' domain-containing protein</fullName>
    </recommendedName>
</protein>
<dbReference type="SUPFAM" id="SSF49695">
    <property type="entry name" value="gamma-Crystallin-like"/>
    <property type="match status" value="1"/>
</dbReference>
<feature type="domain" description="Beta/gamma crystallin 'Greek key'" evidence="3">
    <location>
        <begin position="141"/>
        <end position="181"/>
    </location>
</feature>
<dbReference type="AlphaFoldDB" id="A0A913ZIG4"/>
<comment type="similarity">
    <text evidence="1">Belongs to the beta/gamma-crystallin family.</text>
</comment>
<proteinExistence type="inferred from homology"/>
<dbReference type="Pfam" id="PF00030">
    <property type="entry name" value="Crystall"/>
    <property type="match status" value="2"/>
</dbReference>
<dbReference type="PROSITE" id="PS50915">
    <property type="entry name" value="CRYSTALLIN_BETA_GAMMA"/>
    <property type="match status" value="4"/>
</dbReference>
<accession>A0A913ZIG4</accession>
<dbReference type="InterPro" id="IPR050252">
    <property type="entry name" value="Beta/Gamma-Crystallin"/>
</dbReference>
<keyword evidence="5" id="KW-1185">Reference proteome</keyword>
<feature type="domain" description="Beta/gamma crystallin 'Greek key'" evidence="3">
    <location>
        <begin position="92"/>
        <end position="134"/>
    </location>
</feature>
<dbReference type="PANTHER" id="PTHR11818">
    <property type="entry name" value="BETA/GAMMA CRYSTALLIN"/>
    <property type="match status" value="1"/>
</dbReference>
<dbReference type="Gene3D" id="2.60.20.10">
    <property type="entry name" value="Crystallins"/>
    <property type="match status" value="2"/>
</dbReference>
<organism evidence="4 5">
    <name type="scientific">Patiria miniata</name>
    <name type="common">Bat star</name>
    <name type="synonym">Asterina miniata</name>
    <dbReference type="NCBI Taxonomy" id="46514"/>
    <lineage>
        <taxon>Eukaryota</taxon>
        <taxon>Metazoa</taxon>
        <taxon>Echinodermata</taxon>
        <taxon>Eleutherozoa</taxon>
        <taxon>Asterozoa</taxon>
        <taxon>Asteroidea</taxon>
        <taxon>Valvatacea</taxon>
        <taxon>Valvatida</taxon>
        <taxon>Asterinidae</taxon>
        <taxon>Patiria</taxon>
    </lineage>
</organism>
<feature type="domain" description="Beta/gamma crystallin 'Greek key'" evidence="3">
    <location>
        <begin position="182"/>
        <end position="223"/>
    </location>
</feature>
<dbReference type="PANTHER" id="PTHR11818:SF42">
    <property type="entry name" value="VOLTAGE-GATED HYDROGEN CHANNEL 1"/>
    <property type="match status" value="1"/>
</dbReference>
<feature type="domain" description="Beta/gamma crystallin 'Greek key'" evidence="3">
    <location>
        <begin position="51"/>
        <end position="91"/>
    </location>
</feature>
<dbReference type="InterPro" id="IPR011024">
    <property type="entry name" value="G_crystallin-like"/>
</dbReference>
<dbReference type="InterPro" id="IPR001064">
    <property type="entry name" value="Beta/gamma_crystallin"/>
</dbReference>
<reference evidence="4" key="1">
    <citation type="submission" date="2022-11" db="UniProtKB">
        <authorList>
            <consortium name="EnsemblMetazoa"/>
        </authorList>
    </citation>
    <scope>IDENTIFICATION</scope>
</reference>